<gene>
    <name evidence="11" type="ORF">F4695_003941</name>
</gene>
<evidence type="ECO:0000256" key="3">
    <source>
        <dbReference type="ARBA" id="ARBA00022449"/>
    </source>
</evidence>
<dbReference type="GO" id="GO:0015297">
    <property type="term" value="F:antiporter activity"/>
    <property type="evidence" value="ECO:0007669"/>
    <property type="project" value="UniProtKB-KW"/>
</dbReference>
<comment type="subcellular location">
    <subcellularLocation>
        <location evidence="1">Cell inner membrane</location>
        <topology evidence="1">Multi-pass membrane protein</topology>
    </subcellularLocation>
</comment>
<dbReference type="GO" id="GO:0005886">
    <property type="term" value="C:plasma membrane"/>
    <property type="evidence" value="ECO:0007669"/>
    <property type="project" value="UniProtKB-SubCell"/>
</dbReference>
<feature type="transmembrane region" description="Helical" evidence="10">
    <location>
        <begin position="416"/>
        <end position="436"/>
    </location>
</feature>
<dbReference type="GO" id="GO:0006811">
    <property type="term" value="P:monoatomic ion transport"/>
    <property type="evidence" value="ECO:0007669"/>
    <property type="project" value="UniProtKB-KW"/>
</dbReference>
<dbReference type="PANTHER" id="PTHR43298:SF2">
    <property type="entry name" value="FMN_FAD EXPORTER YEEO-RELATED"/>
    <property type="match status" value="1"/>
</dbReference>
<evidence type="ECO:0000256" key="9">
    <source>
        <dbReference type="ARBA" id="ARBA00031636"/>
    </source>
</evidence>
<dbReference type="InterPro" id="IPR002528">
    <property type="entry name" value="MATE_fam"/>
</dbReference>
<dbReference type="InterPro" id="IPR048279">
    <property type="entry name" value="MdtK-like"/>
</dbReference>
<dbReference type="PIRSF" id="PIRSF006603">
    <property type="entry name" value="DinF"/>
    <property type="match status" value="1"/>
</dbReference>
<name>A0A7X0JMX4_9HYPH</name>
<dbReference type="NCBIfam" id="TIGR00797">
    <property type="entry name" value="matE"/>
    <property type="match status" value="1"/>
</dbReference>
<comment type="caution">
    <text evidence="11">The sequence shown here is derived from an EMBL/GenBank/DDBJ whole genome shotgun (WGS) entry which is preliminary data.</text>
</comment>
<evidence type="ECO:0000313" key="12">
    <source>
        <dbReference type="Proteomes" id="UP000585437"/>
    </source>
</evidence>
<dbReference type="GO" id="GO:0042910">
    <property type="term" value="F:xenobiotic transmembrane transporter activity"/>
    <property type="evidence" value="ECO:0007669"/>
    <property type="project" value="InterPro"/>
</dbReference>
<protein>
    <recommendedName>
        <fullName evidence="9">Multidrug-efflux transporter</fullName>
    </recommendedName>
</protein>
<evidence type="ECO:0000256" key="4">
    <source>
        <dbReference type="ARBA" id="ARBA00022475"/>
    </source>
</evidence>
<evidence type="ECO:0000256" key="2">
    <source>
        <dbReference type="ARBA" id="ARBA00022448"/>
    </source>
</evidence>
<feature type="transmembrane region" description="Helical" evidence="10">
    <location>
        <begin position="133"/>
        <end position="152"/>
    </location>
</feature>
<feature type="transmembrane region" description="Helical" evidence="10">
    <location>
        <begin position="280"/>
        <end position="306"/>
    </location>
</feature>
<feature type="transmembrane region" description="Helical" evidence="10">
    <location>
        <begin position="195"/>
        <end position="213"/>
    </location>
</feature>
<keyword evidence="4" id="KW-1003">Cell membrane</keyword>
<accession>A0A7X0JMX4</accession>
<reference evidence="11 12" key="1">
    <citation type="submission" date="2020-08" db="EMBL/GenBank/DDBJ databases">
        <title>The Agave Microbiome: Exploring the role of microbial communities in plant adaptations to desert environments.</title>
        <authorList>
            <person name="Partida-Martinez L.P."/>
        </authorList>
    </citation>
    <scope>NUCLEOTIDE SEQUENCE [LARGE SCALE GENOMIC DNA]</scope>
    <source>
        <strain evidence="11 12">AS3.12</strain>
    </source>
</reference>
<feature type="transmembrane region" description="Helical" evidence="10">
    <location>
        <begin position="385"/>
        <end position="410"/>
    </location>
</feature>
<dbReference type="AlphaFoldDB" id="A0A7X0JMX4"/>
<feature type="transmembrane region" description="Helical" evidence="10">
    <location>
        <begin position="50"/>
        <end position="73"/>
    </location>
</feature>
<evidence type="ECO:0000256" key="8">
    <source>
        <dbReference type="ARBA" id="ARBA00023136"/>
    </source>
</evidence>
<keyword evidence="7" id="KW-0406">Ion transport</keyword>
<keyword evidence="5 10" id="KW-0812">Transmembrane</keyword>
<feature type="transmembrane region" description="Helical" evidence="10">
    <location>
        <begin position="12"/>
        <end position="38"/>
    </location>
</feature>
<dbReference type="InterPro" id="IPR050222">
    <property type="entry name" value="MATE_MdtK"/>
</dbReference>
<keyword evidence="2" id="KW-0813">Transport</keyword>
<organism evidence="11 12">
    <name type="scientific">Rhizobium soli</name>
    <dbReference type="NCBI Taxonomy" id="424798"/>
    <lineage>
        <taxon>Bacteria</taxon>
        <taxon>Pseudomonadati</taxon>
        <taxon>Pseudomonadota</taxon>
        <taxon>Alphaproteobacteria</taxon>
        <taxon>Hyphomicrobiales</taxon>
        <taxon>Rhizobiaceae</taxon>
        <taxon>Rhizobium/Agrobacterium group</taxon>
        <taxon>Rhizobium</taxon>
    </lineage>
</organism>
<sequence length="445" mass="47714">MQTLDSNFSRNAARVSWFALISYAVDYSFQLVDIFWVAKVGPGAPTALSILSSVLFLTLALNEIVGVGTVALFSRAFGSGDMNRTGEVITQALILKGLLGLGMASVFLIYVSFGLGHYPVDLTTHAYMREYGMVIWASLVVVPIYSTLMTALRCTRREASTAVISILALVINAALNPMLIFGFGPFPPLGVAGSAYATVFAQVFALIAAGVWLTKGSIRFPVMPKDTPRLELSLFTRLIKIGLPIGGVAILYNLEQAIITGIIATFPQAVSDGYGVAARVYGFMFMATFGIASGVSVTVGQFIGLGRLNDIQTSLPRFAAWCTLAMAVPAMSLFFLAPSIVSQFTENPTSIAVGATYLRFMTIGAMLLCVLSSINGAFEGAGNNIPVLFVALTSYLCVEAPILLIIAASSEITPKAIWWATLSAVLFSVIVSAWLFSRRRWHPNF</sequence>
<evidence type="ECO:0000256" key="7">
    <source>
        <dbReference type="ARBA" id="ARBA00023065"/>
    </source>
</evidence>
<keyword evidence="8 10" id="KW-0472">Membrane</keyword>
<keyword evidence="6 10" id="KW-1133">Transmembrane helix</keyword>
<proteinExistence type="predicted"/>
<dbReference type="Proteomes" id="UP000585437">
    <property type="component" value="Unassembled WGS sequence"/>
</dbReference>
<dbReference type="Pfam" id="PF01554">
    <property type="entry name" value="MatE"/>
    <property type="match status" value="2"/>
</dbReference>
<feature type="transmembrane region" description="Helical" evidence="10">
    <location>
        <begin position="164"/>
        <end position="183"/>
    </location>
</feature>
<feature type="transmembrane region" description="Helical" evidence="10">
    <location>
        <begin position="318"/>
        <end position="337"/>
    </location>
</feature>
<keyword evidence="12" id="KW-1185">Reference proteome</keyword>
<evidence type="ECO:0000256" key="6">
    <source>
        <dbReference type="ARBA" id="ARBA00022989"/>
    </source>
</evidence>
<dbReference type="EMBL" id="JACHBU010000009">
    <property type="protein sequence ID" value="MBB6510550.1"/>
    <property type="molecule type" value="Genomic_DNA"/>
</dbReference>
<dbReference type="PANTHER" id="PTHR43298">
    <property type="entry name" value="MULTIDRUG RESISTANCE PROTEIN NORM-RELATED"/>
    <property type="match status" value="1"/>
</dbReference>
<feature type="transmembrane region" description="Helical" evidence="10">
    <location>
        <begin position="357"/>
        <end position="378"/>
    </location>
</feature>
<evidence type="ECO:0000256" key="10">
    <source>
        <dbReference type="SAM" id="Phobius"/>
    </source>
</evidence>
<evidence type="ECO:0000256" key="5">
    <source>
        <dbReference type="ARBA" id="ARBA00022692"/>
    </source>
</evidence>
<evidence type="ECO:0000256" key="1">
    <source>
        <dbReference type="ARBA" id="ARBA00004429"/>
    </source>
</evidence>
<evidence type="ECO:0000313" key="11">
    <source>
        <dbReference type="EMBL" id="MBB6510550.1"/>
    </source>
</evidence>
<dbReference type="RefSeq" id="WP_184655703.1">
    <property type="nucleotide sequence ID" value="NZ_JACHBU010000009.1"/>
</dbReference>
<keyword evidence="3" id="KW-0050">Antiport</keyword>
<feature type="transmembrane region" description="Helical" evidence="10">
    <location>
        <begin position="93"/>
        <end position="113"/>
    </location>
</feature>